<evidence type="ECO:0000313" key="2">
    <source>
        <dbReference type="EMBL" id="PJZ24233.1"/>
    </source>
</evidence>
<evidence type="ECO:0000259" key="1">
    <source>
        <dbReference type="Pfam" id="PF05368"/>
    </source>
</evidence>
<accession>A0A2M9X960</accession>
<sequence length="292" mass="30968">MSNISETVLVTGASGHLGKIVLEELLKRGHNKIIATTRKPESLEGFAKRGVTVRKASFDDPASLVSAFQGADRILIVSTDNIGNRIPEHSAAVDAAVKAGAKRVLYTSLTKADEVPVTFAFEHEGTEEKIKQSGLAYTILRNNLYSDYLIPKLQHAVASGSLYGSGGNGACAYVSRTDCAKAAAAALLSSESGNKILEISGPKAWTYPELAKFTSELTGKPISYVDLPAEELSKALVGAGVPKPMADALASFDVSIREGYLKDVNTWAKDLIGDVLQDVTTLLKENKSALAS</sequence>
<dbReference type="AlphaFoldDB" id="A0A2M9X960"/>
<feature type="domain" description="NmrA-like" evidence="1">
    <location>
        <begin position="6"/>
        <end position="252"/>
    </location>
</feature>
<dbReference type="InterPro" id="IPR008030">
    <property type="entry name" value="NmrA-like"/>
</dbReference>
<dbReference type="PANTHER" id="PTHR47129:SF1">
    <property type="entry name" value="NMRA-LIKE DOMAIN-CONTAINING PROTEIN"/>
    <property type="match status" value="1"/>
</dbReference>
<dbReference type="CDD" id="cd05269">
    <property type="entry name" value="TMR_SDR_a"/>
    <property type="match status" value="1"/>
</dbReference>
<dbReference type="Proteomes" id="UP000232196">
    <property type="component" value="Unassembled WGS sequence"/>
</dbReference>
<evidence type="ECO:0000313" key="3">
    <source>
        <dbReference type="Proteomes" id="UP000232196"/>
    </source>
</evidence>
<proteinExistence type="predicted"/>
<gene>
    <name evidence="2" type="ORF">CH357_16310</name>
</gene>
<dbReference type="RefSeq" id="WP_100707834.1">
    <property type="nucleotide sequence ID" value="NZ_NPDL01000009.1"/>
</dbReference>
<comment type="caution">
    <text evidence="2">The sequence shown here is derived from an EMBL/GenBank/DDBJ whole genome shotgun (WGS) entry which is preliminary data.</text>
</comment>
<dbReference type="InterPro" id="IPR052718">
    <property type="entry name" value="NmrA-type_oxidoreductase"/>
</dbReference>
<dbReference type="Gene3D" id="3.40.50.720">
    <property type="entry name" value="NAD(P)-binding Rossmann-like Domain"/>
    <property type="match status" value="1"/>
</dbReference>
<keyword evidence="3" id="KW-1185">Reference proteome</keyword>
<dbReference type="PANTHER" id="PTHR47129">
    <property type="entry name" value="QUINONE OXIDOREDUCTASE 2"/>
    <property type="match status" value="1"/>
</dbReference>
<reference evidence="2 3" key="1">
    <citation type="submission" date="2017-07" db="EMBL/GenBank/DDBJ databases">
        <title>Leptospira spp. isolated from tropical soils.</title>
        <authorList>
            <person name="Thibeaux R."/>
            <person name="Iraola G."/>
            <person name="Ferres I."/>
            <person name="Bierque E."/>
            <person name="Girault D."/>
            <person name="Soupe-Gilbert M.-E."/>
            <person name="Picardeau M."/>
            <person name="Goarant C."/>
        </authorList>
    </citation>
    <scope>NUCLEOTIDE SEQUENCE [LARGE SCALE GENOMIC DNA]</scope>
    <source>
        <strain evidence="2 3">MCA1-C-A1</strain>
    </source>
</reference>
<protein>
    <submittedName>
        <fullName evidence="2">NAD(P)-dependent oxidoreductase</fullName>
    </submittedName>
</protein>
<dbReference type="OrthoDB" id="152510at2"/>
<dbReference type="Gene3D" id="3.90.25.10">
    <property type="entry name" value="UDP-galactose 4-epimerase, domain 1"/>
    <property type="match status" value="1"/>
</dbReference>
<dbReference type="EMBL" id="NPDN01000009">
    <property type="protein sequence ID" value="PJZ24233.1"/>
    <property type="molecule type" value="Genomic_DNA"/>
</dbReference>
<name>A0A2M9X960_9LEPT</name>
<dbReference type="InterPro" id="IPR036291">
    <property type="entry name" value="NAD(P)-bd_dom_sf"/>
</dbReference>
<dbReference type="SUPFAM" id="SSF51735">
    <property type="entry name" value="NAD(P)-binding Rossmann-fold domains"/>
    <property type="match status" value="1"/>
</dbReference>
<organism evidence="2 3">
    <name type="scientific">Leptospira hartskeerlii</name>
    <dbReference type="NCBI Taxonomy" id="2023177"/>
    <lineage>
        <taxon>Bacteria</taxon>
        <taxon>Pseudomonadati</taxon>
        <taxon>Spirochaetota</taxon>
        <taxon>Spirochaetia</taxon>
        <taxon>Leptospirales</taxon>
        <taxon>Leptospiraceae</taxon>
        <taxon>Leptospira</taxon>
    </lineage>
</organism>
<dbReference type="Pfam" id="PF05368">
    <property type="entry name" value="NmrA"/>
    <property type="match status" value="1"/>
</dbReference>